<gene>
    <name evidence="3" type="primary">Dyak\GE27389</name>
    <name evidence="3" type="synonym">GE27389</name>
    <name evidence="3" type="ORF">Dyak_GE27389</name>
</gene>
<name>A0A0R1DTW6_DROYA</name>
<dbReference type="KEGG" id="dya:Dyak_GE27389"/>
<feature type="region of interest" description="Disordered" evidence="1">
    <location>
        <begin position="499"/>
        <end position="525"/>
    </location>
</feature>
<reference evidence="3 4" key="2">
    <citation type="journal article" date="2007" name="PLoS Biol.">
        <title>Principles of genome evolution in the Drosophila melanogaster species group.</title>
        <authorList>
            <person name="Ranz J.M."/>
            <person name="Maurin D."/>
            <person name="Chan Y.S."/>
            <person name="von Grotthuss M."/>
            <person name="Hillier L.W."/>
            <person name="Roote J."/>
            <person name="Ashburner M."/>
            <person name="Bergman C.M."/>
        </authorList>
    </citation>
    <scope>NUCLEOTIDE SEQUENCE [LARGE SCALE GENOMIC DNA]</scope>
    <source>
        <strain evidence="4">Tai18E2 / Tucson 14021-0261.01</strain>
    </source>
</reference>
<evidence type="ECO:0000313" key="3">
    <source>
        <dbReference type="EMBL" id="KRJ98134.1"/>
    </source>
</evidence>
<sequence>MPIIAKQTLGNRKDVNGQIAKQTPTCKVGHGLGRRISLTGYSQKVNNYQNYKLREEGATTWLNGNGPNIAVQKKHIKNLGIDVNNFYGGPVITSRPKLSTQRRLRTETNAPEGDINNMVTQQIYWVDYKVSKFHKIMNPEIVRPIDKFTLDNLRKCPQRVRDSGNSRVHKRYEKKLSKPINSTTNRRTVVRMSEENVEYDTITLCDFGEITPRNYPEETDSEKWYSSDPDSDDTIIESSHIDDNISTSEEENVQNGTGYESDISLEETLLTAEYNRPIYNIKPVDSDIFTLEKGELHSRRKKEAVILLEGERPLLAKKVITLSDKEDSDIFTPENEDVQGRMEYESEEEPQCSEKEFTAENKRPKYNTKPVYSYIFISENGELHSRKKEVVILLEGEGPLLVKKVITVSNKEDSDIFTPEDEDVQGRMEYESEGEPQCSEKEFTAEYKRPKYNIKPVYSDIFTSENGELHSSRKKEVVILLEGKGTLFAKSVITLSDNEDTDSFSSEEGFQSEGHEASELTINSEEDESLLAENDFILDNMNLKNDAQNGKGIEIIDTSLRDDNSNWELRQPSMITFDVTTSCCDDSQLWQFLLRTYKKLMNNGKLPWLGSRPRASILEFNSPSERHCYASFLLYVFSGLGNIRPATLVRIDIRYSPYAEENPSPYFDKRAFDLEQARLVKLMKKAMEVDRINLMRAKRDKLLINYVKRIRIFLAHEKVENKRFCCTKKKRRSNLMMRMILRIHPLIIICSVIVISASFLVYHELYFERPKPLTLWQSFLLCFGI</sequence>
<proteinExistence type="predicted"/>
<organism evidence="3 4">
    <name type="scientific">Drosophila yakuba</name>
    <name type="common">Fruit fly</name>
    <dbReference type="NCBI Taxonomy" id="7245"/>
    <lineage>
        <taxon>Eukaryota</taxon>
        <taxon>Metazoa</taxon>
        <taxon>Ecdysozoa</taxon>
        <taxon>Arthropoda</taxon>
        <taxon>Hexapoda</taxon>
        <taxon>Insecta</taxon>
        <taxon>Pterygota</taxon>
        <taxon>Neoptera</taxon>
        <taxon>Endopterygota</taxon>
        <taxon>Diptera</taxon>
        <taxon>Brachycera</taxon>
        <taxon>Muscomorpha</taxon>
        <taxon>Ephydroidea</taxon>
        <taxon>Drosophilidae</taxon>
        <taxon>Drosophila</taxon>
        <taxon>Sophophora</taxon>
    </lineage>
</organism>
<evidence type="ECO:0000256" key="1">
    <source>
        <dbReference type="SAM" id="MobiDB-lite"/>
    </source>
</evidence>
<feature type="region of interest" description="Disordered" evidence="1">
    <location>
        <begin position="210"/>
        <end position="258"/>
    </location>
</feature>
<keyword evidence="2" id="KW-1133">Transmembrane helix</keyword>
<dbReference type="Proteomes" id="UP000002282">
    <property type="component" value="Chromosome 2L"/>
</dbReference>
<keyword evidence="2" id="KW-0472">Membrane</keyword>
<evidence type="ECO:0000256" key="2">
    <source>
        <dbReference type="SAM" id="Phobius"/>
    </source>
</evidence>
<evidence type="ECO:0000313" key="4">
    <source>
        <dbReference type="Proteomes" id="UP000002282"/>
    </source>
</evidence>
<dbReference type="EMBL" id="CM000157">
    <property type="protein sequence ID" value="KRJ98134.1"/>
    <property type="molecule type" value="Genomic_DNA"/>
</dbReference>
<dbReference type="AlphaFoldDB" id="A0A0R1DTW6"/>
<feature type="compositionally biased region" description="Low complexity" evidence="1">
    <location>
        <begin position="503"/>
        <end position="512"/>
    </location>
</feature>
<reference evidence="3 4" key="1">
    <citation type="journal article" date="2007" name="Nature">
        <title>Evolution of genes and genomes on the Drosophila phylogeny.</title>
        <authorList>
            <consortium name="Drosophila 12 Genomes Consortium"/>
            <person name="Clark A.G."/>
            <person name="Eisen M.B."/>
            <person name="Smith D.R."/>
            <person name="Bergman C.M."/>
            <person name="Oliver B."/>
            <person name="Markow T.A."/>
            <person name="Kaufman T.C."/>
            <person name="Kellis M."/>
            <person name="Gelbart W."/>
            <person name="Iyer V.N."/>
            <person name="Pollard D.A."/>
            <person name="Sackton T.B."/>
            <person name="Larracuente A.M."/>
            <person name="Singh N.D."/>
            <person name="Abad J.P."/>
            <person name="Abt D.N."/>
            <person name="Adryan B."/>
            <person name="Aguade M."/>
            <person name="Akashi H."/>
            <person name="Anderson W.W."/>
            <person name="Aquadro C.F."/>
            <person name="Ardell D.H."/>
            <person name="Arguello R."/>
            <person name="Artieri C.G."/>
            <person name="Barbash D.A."/>
            <person name="Barker D."/>
            <person name="Barsanti P."/>
            <person name="Batterham P."/>
            <person name="Batzoglou S."/>
            <person name="Begun D."/>
            <person name="Bhutkar A."/>
            <person name="Blanco E."/>
            <person name="Bosak S.A."/>
            <person name="Bradley R.K."/>
            <person name="Brand A.D."/>
            <person name="Brent M.R."/>
            <person name="Brooks A.N."/>
            <person name="Brown R.H."/>
            <person name="Butlin R.K."/>
            <person name="Caggese C."/>
            <person name="Calvi B.R."/>
            <person name="Bernardo de Carvalho A."/>
            <person name="Caspi A."/>
            <person name="Castrezana S."/>
            <person name="Celniker S.E."/>
            <person name="Chang J.L."/>
            <person name="Chapple C."/>
            <person name="Chatterji S."/>
            <person name="Chinwalla A."/>
            <person name="Civetta A."/>
            <person name="Clifton S.W."/>
            <person name="Comeron J.M."/>
            <person name="Costello J.C."/>
            <person name="Coyne J.A."/>
            <person name="Daub J."/>
            <person name="David R.G."/>
            <person name="Delcher A.L."/>
            <person name="Delehaunty K."/>
            <person name="Do C.B."/>
            <person name="Ebling H."/>
            <person name="Edwards K."/>
            <person name="Eickbush T."/>
            <person name="Evans J.D."/>
            <person name="Filipski A."/>
            <person name="Findeiss S."/>
            <person name="Freyhult E."/>
            <person name="Fulton L."/>
            <person name="Fulton R."/>
            <person name="Garcia A.C."/>
            <person name="Gardiner A."/>
            <person name="Garfield D.A."/>
            <person name="Garvin B.E."/>
            <person name="Gibson G."/>
            <person name="Gilbert D."/>
            <person name="Gnerre S."/>
            <person name="Godfrey J."/>
            <person name="Good R."/>
            <person name="Gotea V."/>
            <person name="Gravely B."/>
            <person name="Greenberg A.J."/>
            <person name="Griffiths-Jones S."/>
            <person name="Gross S."/>
            <person name="Guigo R."/>
            <person name="Gustafson E.A."/>
            <person name="Haerty W."/>
            <person name="Hahn M.W."/>
            <person name="Halligan D.L."/>
            <person name="Halpern A.L."/>
            <person name="Halter G.M."/>
            <person name="Han M.V."/>
            <person name="Heger A."/>
            <person name="Hillier L."/>
            <person name="Hinrichs A.S."/>
            <person name="Holmes I."/>
            <person name="Hoskins R.A."/>
            <person name="Hubisz M.J."/>
            <person name="Hultmark D."/>
            <person name="Huntley M.A."/>
            <person name="Jaffe D.B."/>
            <person name="Jagadeeshan S."/>
            <person name="Jeck W.R."/>
            <person name="Johnson J."/>
            <person name="Jones C.D."/>
            <person name="Jordan W.C."/>
            <person name="Karpen G.H."/>
            <person name="Kataoka E."/>
            <person name="Keightley P.D."/>
            <person name="Kheradpour P."/>
            <person name="Kirkness E.F."/>
            <person name="Koerich L.B."/>
            <person name="Kristiansen K."/>
            <person name="Kudrna D."/>
            <person name="Kulathinal R.J."/>
            <person name="Kumar S."/>
            <person name="Kwok R."/>
            <person name="Lander E."/>
            <person name="Langley C.H."/>
            <person name="Lapoint R."/>
            <person name="Lazzaro B.P."/>
            <person name="Lee S.J."/>
            <person name="Levesque L."/>
            <person name="Li R."/>
            <person name="Lin C.F."/>
            <person name="Lin M.F."/>
            <person name="Lindblad-Toh K."/>
            <person name="Llopart A."/>
            <person name="Long M."/>
            <person name="Low L."/>
            <person name="Lozovsky E."/>
            <person name="Lu J."/>
            <person name="Luo M."/>
            <person name="Machado C.A."/>
            <person name="Makalowski W."/>
            <person name="Marzo M."/>
            <person name="Matsuda M."/>
            <person name="Matzkin L."/>
            <person name="McAllister B."/>
            <person name="McBride C.S."/>
            <person name="McKernan B."/>
            <person name="McKernan K."/>
            <person name="Mendez-Lago M."/>
            <person name="Minx P."/>
            <person name="Mollenhauer M.U."/>
            <person name="Montooth K."/>
            <person name="Mount S.M."/>
            <person name="Mu X."/>
            <person name="Myers E."/>
            <person name="Negre B."/>
            <person name="Newfeld S."/>
            <person name="Nielsen R."/>
            <person name="Noor M.A."/>
            <person name="O'Grady P."/>
            <person name="Pachter L."/>
            <person name="Papaceit M."/>
            <person name="Parisi M.J."/>
            <person name="Parisi M."/>
            <person name="Parts L."/>
            <person name="Pedersen J.S."/>
            <person name="Pesole G."/>
            <person name="Phillippy A.M."/>
            <person name="Ponting C.P."/>
            <person name="Pop M."/>
            <person name="Porcelli D."/>
            <person name="Powell J.R."/>
            <person name="Prohaska S."/>
            <person name="Pruitt K."/>
            <person name="Puig M."/>
            <person name="Quesneville H."/>
            <person name="Ram K.R."/>
            <person name="Rand D."/>
            <person name="Rasmussen M.D."/>
            <person name="Reed L.K."/>
            <person name="Reenan R."/>
            <person name="Reily A."/>
            <person name="Remington K.A."/>
            <person name="Rieger T.T."/>
            <person name="Ritchie M.G."/>
            <person name="Robin C."/>
            <person name="Rogers Y.H."/>
            <person name="Rohde C."/>
            <person name="Rozas J."/>
            <person name="Rubenfield M.J."/>
            <person name="Ruiz A."/>
            <person name="Russo S."/>
            <person name="Salzberg S.L."/>
            <person name="Sanchez-Gracia A."/>
            <person name="Saranga D.J."/>
            <person name="Sato H."/>
            <person name="Schaeffer S.W."/>
            <person name="Schatz M.C."/>
            <person name="Schlenke T."/>
            <person name="Schwartz R."/>
            <person name="Segarra C."/>
            <person name="Singh R.S."/>
            <person name="Sirot L."/>
            <person name="Sirota M."/>
            <person name="Sisneros N.B."/>
            <person name="Smith C.D."/>
            <person name="Smith T.F."/>
            <person name="Spieth J."/>
            <person name="Stage D.E."/>
            <person name="Stark A."/>
            <person name="Stephan W."/>
            <person name="Strausberg R.L."/>
            <person name="Strempel S."/>
            <person name="Sturgill D."/>
            <person name="Sutton G."/>
            <person name="Sutton G.G."/>
            <person name="Tao W."/>
            <person name="Teichmann S."/>
            <person name="Tobari Y.N."/>
            <person name="Tomimura Y."/>
            <person name="Tsolas J.M."/>
            <person name="Valente V.L."/>
            <person name="Venter E."/>
            <person name="Venter J.C."/>
            <person name="Vicario S."/>
            <person name="Vieira F.G."/>
            <person name="Vilella A.J."/>
            <person name="Villasante A."/>
            <person name="Walenz B."/>
            <person name="Wang J."/>
            <person name="Wasserman M."/>
            <person name="Watts T."/>
            <person name="Wilson D."/>
            <person name="Wilson R.K."/>
            <person name="Wing R.A."/>
            <person name="Wolfner M.F."/>
            <person name="Wong A."/>
            <person name="Wong G.K."/>
            <person name="Wu C.I."/>
            <person name="Wu G."/>
            <person name="Yamamoto D."/>
            <person name="Yang H.P."/>
            <person name="Yang S.P."/>
            <person name="Yorke J.A."/>
            <person name="Yoshida K."/>
            <person name="Zdobnov E."/>
            <person name="Zhang P."/>
            <person name="Zhang Y."/>
            <person name="Zimin A.V."/>
            <person name="Baldwin J."/>
            <person name="Abdouelleil A."/>
            <person name="Abdulkadir J."/>
            <person name="Abebe A."/>
            <person name="Abera B."/>
            <person name="Abreu J."/>
            <person name="Acer S.C."/>
            <person name="Aftuck L."/>
            <person name="Alexander A."/>
            <person name="An P."/>
            <person name="Anderson E."/>
            <person name="Anderson S."/>
            <person name="Arachi H."/>
            <person name="Azer M."/>
            <person name="Bachantsang P."/>
            <person name="Barry A."/>
            <person name="Bayul T."/>
            <person name="Berlin A."/>
            <person name="Bessette D."/>
            <person name="Bloom T."/>
            <person name="Blye J."/>
            <person name="Boguslavskiy L."/>
            <person name="Bonnet C."/>
            <person name="Boukhgalter B."/>
            <person name="Bourzgui I."/>
            <person name="Brown A."/>
            <person name="Cahill P."/>
            <person name="Channer S."/>
            <person name="Cheshatsang Y."/>
            <person name="Chuda L."/>
            <person name="Citroen M."/>
            <person name="Collymore A."/>
            <person name="Cooke P."/>
            <person name="Costello M."/>
            <person name="D'Aco K."/>
            <person name="Daza R."/>
            <person name="De Haan G."/>
            <person name="DeGray S."/>
            <person name="DeMaso C."/>
            <person name="Dhargay N."/>
            <person name="Dooley K."/>
            <person name="Dooley E."/>
            <person name="Doricent M."/>
            <person name="Dorje P."/>
            <person name="Dorjee K."/>
            <person name="Dupes A."/>
            <person name="Elong R."/>
            <person name="Falk J."/>
            <person name="Farina A."/>
            <person name="Faro S."/>
            <person name="Ferguson D."/>
            <person name="Fisher S."/>
            <person name="Foley C.D."/>
            <person name="Franke A."/>
            <person name="Friedrich D."/>
            <person name="Gadbois L."/>
            <person name="Gearin G."/>
            <person name="Gearin C.R."/>
            <person name="Giannoukos G."/>
            <person name="Goode T."/>
            <person name="Graham J."/>
            <person name="Grandbois E."/>
            <person name="Grewal S."/>
            <person name="Gyaltsen K."/>
            <person name="Hafez N."/>
            <person name="Hagos B."/>
            <person name="Hall J."/>
            <person name="Henson C."/>
            <person name="Hollinger A."/>
            <person name="Honan T."/>
            <person name="Huard M.D."/>
            <person name="Hughes L."/>
            <person name="Hurhula B."/>
            <person name="Husby M.E."/>
            <person name="Kamat A."/>
            <person name="Kanga B."/>
            <person name="Kashin S."/>
            <person name="Khazanovich D."/>
            <person name="Kisner P."/>
            <person name="Lance K."/>
            <person name="Lara M."/>
            <person name="Lee W."/>
            <person name="Lennon N."/>
            <person name="Letendre F."/>
            <person name="LeVine R."/>
            <person name="Lipovsky A."/>
            <person name="Liu X."/>
            <person name="Liu J."/>
            <person name="Liu S."/>
            <person name="Lokyitsang T."/>
            <person name="Lokyitsang Y."/>
            <person name="Lubonja R."/>
            <person name="Lui A."/>
            <person name="MacDonald P."/>
            <person name="Magnisalis V."/>
            <person name="Maru K."/>
            <person name="Matthews C."/>
            <person name="McCusker W."/>
            <person name="McDonough S."/>
            <person name="Mehta T."/>
            <person name="Meldrim J."/>
            <person name="Meneus L."/>
            <person name="Mihai O."/>
            <person name="Mihalev A."/>
            <person name="Mihova T."/>
            <person name="Mittelman R."/>
            <person name="Mlenga V."/>
            <person name="Montmayeur A."/>
            <person name="Mulrain L."/>
            <person name="Navidi A."/>
            <person name="Naylor J."/>
            <person name="Negash T."/>
            <person name="Nguyen T."/>
            <person name="Nguyen N."/>
            <person name="Nicol R."/>
            <person name="Norbu C."/>
            <person name="Norbu N."/>
            <person name="Novod N."/>
            <person name="O'Neill B."/>
            <person name="Osman S."/>
            <person name="Markiewicz E."/>
            <person name="Oyono O.L."/>
            <person name="Patti C."/>
            <person name="Phunkhang P."/>
            <person name="Pierre F."/>
            <person name="Priest M."/>
            <person name="Raghuraman S."/>
            <person name="Rege F."/>
            <person name="Reyes R."/>
            <person name="Rise C."/>
            <person name="Rogov P."/>
            <person name="Ross K."/>
            <person name="Ryan E."/>
            <person name="Settipalli S."/>
            <person name="Shea T."/>
            <person name="Sherpa N."/>
            <person name="Shi L."/>
            <person name="Shih D."/>
            <person name="Sparrow T."/>
            <person name="Spaulding J."/>
            <person name="Stalker J."/>
            <person name="Stange-Thomann N."/>
            <person name="Stavropoulos S."/>
            <person name="Stone C."/>
            <person name="Strader C."/>
            <person name="Tesfaye S."/>
            <person name="Thomson T."/>
            <person name="Thoulutsang Y."/>
            <person name="Thoulutsang D."/>
            <person name="Topham K."/>
            <person name="Topping I."/>
            <person name="Tsamla T."/>
            <person name="Vassiliev H."/>
            <person name="Vo A."/>
            <person name="Wangchuk T."/>
            <person name="Wangdi T."/>
            <person name="Weiand M."/>
            <person name="Wilkinson J."/>
            <person name="Wilson A."/>
            <person name="Yadav S."/>
            <person name="Young G."/>
            <person name="Yu Q."/>
            <person name="Zembek L."/>
            <person name="Zhong D."/>
            <person name="Zimmer A."/>
            <person name="Zwirko Z."/>
            <person name="Jaffe D.B."/>
            <person name="Alvarez P."/>
            <person name="Brockman W."/>
            <person name="Butler J."/>
            <person name="Chin C."/>
            <person name="Gnerre S."/>
            <person name="Grabherr M."/>
            <person name="Kleber M."/>
            <person name="Mauceli E."/>
            <person name="MacCallum I."/>
        </authorList>
    </citation>
    <scope>NUCLEOTIDE SEQUENCE [LARGE SCALE GENOMIC DNA]</scope>
    <source>
        <strain evidence="4">Tai18E2 / Tucson 14021-0261.01</strain>
    </source>
</reference>
<protein>
    <submittedName>
        <fullName evidence="3">Uncharacterized protein</fullName>
    </submittedName>
</protein>
<dbReference type="OrthoDB" id="7872751at2759"/>
<keyword evidence="2" id="KW-0812">Transmembrane</keyword>
<keyword evidence="4" id="KW-1185">Reference proteome</keyword>
<accession>A0A0R1DTW6</accession>
<feature type="transmembrane region" description="Helical" evidence="2">
    <location>
        <begin position="739"/>
        <end position="762"/>
    </location>
</feature>